<sequence>MLLSIVLAALVCLAIDCFLVLLKLNNVLIRCEIFHKLESKFIFNAFHSLLPILTVYKA</sequence>
<name>A0ABM6NJW9_PSEO7</name>
<gene>
    <name evidence="1" type="ORF">PPIS_a4601</name>
</gene>
<evidence type="ECO:0000313" key="2">
    <source>
        <dbReference type="Proteomes" id="UP000016521"/>
    </source>
</evidence>
<dbReference type="EMBL" id="CP011924">
    <property type="protein sequence ID" value="ATD09201.1"/>
    <property type="molecule type" value="Genomic_DNA"/>
</dbReference>
<evidence type="ECO:0000313" key="1">
    <source>
        <dbReference type="EMBL" id="ATD09201.1"/>
    </source>
</evidence>
<dbReference type="Proteomes" id="UP000016521">
    <property type="component" value="Chromosome I"/>
</dbReference>
<keyword evidence="2" id="KW-1185">Reference proteome</keyword>
<accession>A0ABM6NJW9</accession>
<proteinExistence type="predicted"/>
<protein>
    <submittedName>
        <fullName evidence="1">Uncharacterized protein</fullName>
    </submittedName>
</protein>
<reference evidence="1 2" key="1">
    <citation type="submission" date="2015-06" db="EMBL/GenBank/DDBJ databases">
        <authorList>
            <person name="Xie B.-B."/>
            <person name="Rong J.-C."/>
            <person name="Qin Q.-L."/>
            <person name="Zhang Y.-Z."/>
        </authorList>
    </citation>
    <scope>NUCLEOTIDE SEQUENCE [LARGE SCALE GENOMIC DNA]</scope>
    <source>
        <strain evidence="1 2">JCM 20779</strain>
    </source>
</reference>
<organism evidence="1 2">
    <name type="scientific">Pseudoalteromonas piscicida</name>
    <dbReference type="NCBI Taxonomy" id="43662"/>
    <lineage>
        <taxon>Bacteria</taxon>
        <taxon>Pseudomonadati</taxon>
        <taxon>Pseudomonadota</taxon>
        <taxon>Gammaproteobacteria</taxon>
        <taxon>Alteromonadales</taxon>
        <taxon>Pseudoalteromonadaceae</taxon>
        <taxon>Pseudoalteromonas</taxon>
    </lineage>
</organism>